<gene>
    <name evidence="3" type="ORF">NP048_00220</name>
</gene>
<dbReference type="Proteomes" id="UP001316384">
    <property type="component" value="Chromosome"/>
</dbReference>
<dbReference type="InterPro" id="IPR011528">
    <property type="entry name" value="NERD"/>
</dbReference>
<dbReference type="PROSITE" id="PS50965">
    <property type="entry name" value="NERD"/>
    <property type="match status" value="1"/>
</dbReference>
<organism evidence="3 4">
    <name type="scientific">Cellulomonas xiejunii</name>
    <dbReference type="NCBI Taxonomy" id="2968083"/>
    <lineage>
        <taxon>Bacteria</taxon>
        <taxon>Bacillati</taxon>
        <taxon>Actinomycetota</taxon>
        <taxon>Actinomycetes</taxon>
        <taxon>Micrococcales</taxon>
        <taxon>Cellulomonadaceae</taxon>
        <taxon>Cellulomonas</taxon>
    </lineage>
</organism>
<dbReference type="RefSeq" id="WP_227576971.1">
    <property type="nucleotide sequence ID" value="NZ_CP101987.1"/>
</dbReference>
<feature type="region of interest" description="Disordered" evidence="1">
    <location>
        <begin position="53"/>
        <end position="73"/>
    </location>
</feature>
<evidence type="ECO:0000256" key="1">
    <source>
        <dbReference type="SAM" id="MobiDB-lite"/>
    </source>
</evidence>
<dbReference type="EMBL" id="CP101987">
    <property type="protein sequence ID" value="UUI71939.1"/>
    <property type="molecule type" value="Genomic_DNA"/>
</dbReference>
<protein>
    <submittedName>
        <fullName evidence="3">NERD domain-containing protein</fullName>
    </submittedName>
</protein>
<evidence type="ECO:0000259" key="2">
    <source>
        <dbReference type="PROSITE" id="PS50965"/>
    </source>
</evidence>
<reference evidence="3 4" key="1">
    <citation type="submission" date="2022-07" db="EMBL/GenBank/DDBJ databases">
        <title>Novel species in genus cellulomonas.</title>
        <authorList>
            <person name="Ye L."/>
        </authorList>
    </citation>
    <scope>NUCLEOTIDE SEQUENCE [LARGE SCALE GENOMIC DNA]</scope>
    <source>
        <strain evidence="4">zg-B89</strain>
    </source>
</reference>
<keyword evidence="4" id="KW-1185">Reference proteome</keyword>
<dbReference type="Pfam" id="PF08378">
    <property type="entry name" value="NERD"/>
    <property type="match status" value="1"/>
</dbReference>
<evidence type="ECO:0000313" key="3">
    <source>
        <dbReference type="EMBL" id="UUI71939.1"/>
    </source>
</evidence>
<accession>A0ABY5KNV6</accession>
<sequence>MGQPQVARWRKHGKDRLYVNQPDGRRLGWHDLLDGTDHADSPDHLAAVQAAAARWRAERVPTPPRGDQDDPHSAVAPDWYDLAGRAPGQMALAQADAMRAAAPKQGFWARLFGPPPADRSWRVGARGEQLVGQELARLIAKEPRWTCLHAVPVGVDGSDIDHVVIGPAGVFTLNTKHHPAGRIWVGARTVLVNGTRVPYLRNARHEAERASRLLTAAAGFPVRVQGVVVVIASSLTVKEHPFDVAVIGRRQLRLWFGYQPECLTPETAAAVYDVARRSTTWSSTRGGG</sequence>
<feature type="domain" description="NERD" evidence="2">
    <location>
        <begin position="123"/>
        <end position="237"/>
    </location>
</feature>
<name>A0ABY5KNV6_9CELL</name>
<evidence type="ECO:0000313" key="4">
    <source>
        <dbReference type="Proteomes" id="UP001316384"/>
    </source>
</evidence>
<proteinExistence type="predicted"/>